<dbReference type="PANTHER" id="PTHR36974:SF1">
    <property type="entry name" value="DOXX FAMILY MEMBRANE PROTEIN"/>
    <property type="match status" value="1"/>
</dbReference>
<keyword evidence="3" id="KW-1185">Reference proteome</keyword>
<keyword evidence="1" id="KW-0472">Membrane</keyword>
<dbReference type="AlphaFoldDB" id="A0A1G9RKD9"/>
<sequence length="177" mass="19274">MIFLVVLALATVVAALVLWPSSGRRSARRAARLGMATAMVFAGVAHWVMPTPFVQHLPPWVPAAEALVLATGVIEIGLGLGLLLRQPWRRRAGLALAVYLVAVFPANVYVAVAGIEVEGQPGGWYPWLRLPFQVLFVAWALWSTEWDLQQLRAAAHRLVGRTPRAGEVSPVASRAER</sequence>
<dbReference type="Proteomes" id="UP000198680">
    <property type="component" value="Unassembled WGS sequence"/>
</dbReference>
<gene>
    <name evidence="2" type="ORF">SAMN05660642_01964</name>
</gene>
<dbReference type="OrthoDB" id="129693at2"/>
<dbReference type="EMBL" id="FNHE01000004">
    <property type="protein sequence ID" value="SDM23752.1"/>
    <property type="molecule type" value="Genomic_DNA"/>
</dbReference>
<dbReference type="STRING" id="1137991.SAMN05660642_01964"/>
<evidence type="ECO:0000313" key="3">
    <source>
        <dbReference type="Proteomes" id="UP000198680"/>
    </source>
</evidence>
<evidence type="ECO:0000313" key="2">
    <source>
        <dbReference type="EMBL" id="SDM23752.1"/>
    </source>
</evidence>
<reference evidence="3" key="1">
    <citation type="submission" date="2016-10" db="EMBL/GenBank/DDBJ databases">
        <authorList>
            <person name="Varghese N."/>
            <person name="Submissions S."/>
        </authorList>
    </citation>
    <scope>NUCLEOTIDE SEQUENCE [LARGE SCALE GENOMIC DNA]</scope>
    <source>
        <strain evidence="3">DSM 45419</strain>
    </source>
</reference>
<organism evidence="2 3">
    <name type="scientific">Geodermatophilus siccatus</name>
    <dbReference type="NCBI Taxonomy" id="1137991"/>
    <lineage>
        <taxon>Bacteria</taxon>
        <taxon>Bacillati</taxon>
        <taxon>Actinomycetota</taxon>
        <taxon>Actinomycetes</taxon>
        <taxon>Geodermatophilales</taxon>
        <taxon>Geodermatophilaceae</taxon>
        <taxon>Geodermatophilus</taxon>
    </lineage>
</organism>
<keyword evidence="1" id="KW-1133">Transmembrane helix</keyword>
<name>A0A1G9RKD9_9ACTN</name>
<feature type="transmembrane region" description="Helical" evidence="1">
    <location>
        <begin position="124"/>
        <end position="142"/>
    </location>
</feature>
<feature type="transmembrane region" description="Helical" evidence="1">
    <location>
        <begin position="94"/>
        <end position="112"/>
    </location>
</feature>
<dbReference type="RefSeq" id="WP_091217030.1">
    <property type="nucleotide sequence ID" value="NZ_FNHE01000004.1"/>
</dbReference>
<evidence type="ECO:0000256" key="1">
    <source>
        <dbReference type="SAM" id="Phobius"/>
    </source>
</evidence>
<accession>A0A1G9RKD9</accession>
<dbReference type="PANTHER" id="PTHR36974">
    <property type="entry name" value="MEMBRANE PROTEIN-RELATED"/>
    <property type="match status" value="1"/>
</dbReference>
<proteinExistence type="predicted"/>
<feature type="transmembrane region" description="Helical" evidence="1">
    <location>
        <begin position="60"/>
        <end position="82"/>
    </location>
</feature>
<keyword evidence="1" id="KW-0812">Transmembrane</keyword>
<protein>
    <submittedName>
        <fullName evidence="2">Uncharacterized membrane protein</fullName>
    </submittedName>
</protein>